<dbReference type="InterPro" id="IPR000408">
    <property type="entry name" value="Reg_chr_condens"/>
</dbReference>
<dbReference type="Gene3D" id="2.130.10.30">
    <property type="entry name" value="Regulator of chromosome condensation 1/beta-lactamase-inhibitor protein II"/>
    <property type="match status" value="1"/>
</dbReference>
<dbReference type="GO" id="GO:0016197">
    <property type="term" value="P:endosomal transport"/>
    <property type="evidence" value="ECO:0007669"/>
    <property type="project" value="TreeGrafter"/>
</dbReference>
<dbReference type="SUPFAM" id="SSF50985">
    <property type="entry name" value="RCC1/BLIP-II"/>
    <property type="match status" value="1"/>
</dbReference>
<evidence type="ECO:0000256" key="1">
    <source>
        <dbReference type="PROSITE-ProRule" id="PRU00235"/>
    </source>
</evidence>
<protein>
    <recommendedName>
        <fullName evidence="5">Alsin Rho guanine nucleotide exchange factor ALS2 a</fullName>
    </recommendedName>
</protein>
<evidence type="ECO:0000313" key="3">
    <source>
        <dbReference type="Ensembl" id="ENSMMOP00000007349.1"/>
    </source>
</evidence>
<dbReference type="GO" id="GO:0031267">
    <property type="term" value="F:small GTPase binding"/>
    <property type="evidence" value="ECO:0007669"/>
    <property type="project" value="TreeGrafter"/>
</dbReference>
<dbReference type="Ensembl" id="ENSMMOT00000007489.1">
    <property type="protein sequence ID" value="ENSMMOP00000007349.1"/>
    <property type="gene ID" value="ENSMMOG00000005715.1"/>
</dbReference>
<evidence type="ECO:0000256" key="2">
    <source>
        <dbReference type="SAM" id="MobiDB-lite"/>
    </source>
</evidence>
<evidence type="ECO:0008006" key="5">
    <source>
        <dbReference type="Google" id="ProtNLM"/>
    </source>
</evidence>
<feature type="repeat" description="RCC1" evidence="1">
    <location>
        <begin position="108"/>
        <end position="171"/>
    </location>
</feature>
<feature type="repeat" description="RCC1" evidence="1">
    <location>
        <begin position="172"/>
        <end position="224"/>
    </location>
</feature>
<keyword evidence="4" id="KW-1185">Reference proteome</keyword>
<dbReference type="STRING" id="94237.ENSMMOP00000007349"/>
<dbReference type="PANTHER" id="PTHR46089">
    <property type="entry name" value="ALSIN HOMOLOG"/>
    <property type="match status" value="1"/>
</dbReference>
<evidence type="ECO:0000313" key="4">
    <source>
        <dbReference type="Proteomes" id="UP000261620"/>
    </source>
</evidence>
<sequence>CVYCSLADEGASAPPERGLLHIWQLAGPTAQPCPERVFLSRPVLRAALGEHHGLLLTQGGLVYSFGELLWRDLSVQVSAPVLEVSLLGRNVVCVAAGGFHCGALSEQGNVYMWGENTGGQCGLTERGVATNLTVSEPSPVSVVDSDIVPPAVVRVVDLALGREHSLALSARNELWAWGSGCQLGLVTSTFPVCRPQKVSLKNTICICCLQVACGAYHSLALVRSLPSKNYKTPNPSERRQWGQSPHYSVPEREEEFAVDGGHYCPLGVELTEGMTGEVIPLVPQELLTFSNFSFEYYPLRNELPAGTKFELDGHTDTLTQTEGAPESQPLPGWMPSKNSALPNEIELQFLLQKLCNHSLEMDHITGDTDSLSSYASGW</sequence>
<name>A0A3Q3WEZ1_MOLML</name>
<dbReference type="GO" id="GO:0030425">
    <property type="term" value="C:dendrite"/>
    <property type="evidence" value="ECO:0007669"/>
    <property type="project" value="TreeGrafter"/>
</dbReference>
<proteinExistence type="predicted"/>
<dbReference type="GO" id="GO:0005085">
    <property type="term" value="F:guanyl-nucleotide exchange factor activity"/>
    <property type="evidence" value="ECO:0007669"/>
    <property type="project" value="TreeGrafter"/>
</dbReference>
<dbReference type="PANTHER" id="PTHR46089:SF3">
    <property type="entry name" value="ALSIN"/>
    <property type="match status" value="1"/>
</dbReference>
<accession>A0A3Q3WEZ1</accession>
<dbReference type="InterPro" id="IPR051984">
    <property type="entry name" value="Alsin"/>
</dbReference>
<dbReference type="GO" id="GO:0005813">
    <property type="term" value="C:centrosome"/>
    <property type="evidence" value="ECO:0007669"/>
    <property type="project" value="TreeGrafter"/>
</dbReference>
<dbReference type="Proteomes" id="UP000261620">
    <property type="component" value="Unplaced"/>
</dbReference>
<feature type="region of interest" description="Disordered" evidence="2">
    <location>
        <begin position="317"/>
        <end position="337"/>
    </location>
</feature>
<dbReference type="Pfam" id="PF00415">
    <property type="entry name" value="RCC1"/>
    <property type="match status" value="2"/>
</dbReference>
<reference evidence="3" key="1">
    <citation type="submission" date="2025-08" db="UniProtKB">
        <authorList>
            <consortium name="Ensembl"/>
        </authorList>
    </citation>
    <scope>IDENTIFICATION</scope>
</reference>
<dbReference type="PRINTS" id="PR00633">
    <property type="entry name" value="RCCNDNSATION"/>
</dbReference>
<dbReference type="PROSITE" id="PS00626">
    <property type="entry name" value="RCC1_2"/>
    <property type="match status" value="1"/>
</dbReference>
<reference evidence="3" key="2">
    <citation type="submission" date="2025-09" db="UniProtKB">
        <authorList>
            <consortium name="Ensembl"/>
        </authorList>
    </citation>
    <scope>IDENTIFICATION</scope>
</reference>
<feature type="repeat" description="RCC1" evidence="1">
    <location>
        <begin position="60"/>
        <end position="107"/>
    </location>
</feature>
<dbReference type="OMA" id="NTICICC"/>
<dbReference type="AlphaFoldDB" id="A0A3Q3WEZ1"/>
<dbReference type="PROSITE" id="PS50012">
    <property type="entry name" value="RCC1_3"/>
    <property type="match status" value="3"/>
</dbReference>
<dbReference type="GO" id="GO:0005737">
    <property type="term" value="C:cytoplasm"/>
    <property type="evidence" value="ECO:0007669"/>
    <property type="project" value="TreeGrafter"/>
</dbReference>
<dbReference type="InterPro" id="IPR009091">
    <property type="entry name" value="RCC1/BLIP-II"/>
</dbReference>
<organism evidence="3 4">
    <name type="scientific">Mola mola</name>
    <name type="common">Ocean sunfish</name>
    <name type="synonym">Tetraodon mola</name>
    <dbReference type="NCBI Taxonomy" id="94237"/>
    <lineage>
        <taxon>Eukaryota</taxon>
        <taxon>Metazoa</taxon>
        <taxon>Chordata</taxon>
        <taxon>Craniata</taxon>
        <taxon>Vertebrata</taxon>
        <taxon>Euteleostomi</taxon>
        <taxon>Actinopterygii</taxon>
        <taxon>Neopterygii</taxon>
        <taxon>Teleostei</taxon>
        <taxon>Neoteleostei</taxon>
        <taxon>Acanthomorphata</taxon>
        <taxon>Eupercaria</taxon>
        <taxon>Tetraodontiformes</taxon>
        <taxon>Molidae</taxon>
        <taxon>Mola</taxon>
    </lineage>
</organism>